<dbReference type="PROSITE" id="PS00012">
    <property type="entry name" value="PHOSPHOPANTETHEINE"/>
    <property type="match status" value="3"/>
</dbReference>
<dbReference type="SUPFAM" id="SSF53474">
    <property type="entry name" value="alpha/beta-Hydrolases"/>
    <property type="match status" value="1"/>
</dbReference>
<dbReference type="Gene3D" id="3.40.50.1820">
    <property type="entry name" value="alpha/beta hydrolase"/>
    <property type="match status" value="2"/>
</dbReference>
<dbReference type="Gene3D" id="3.30.559.10">
    <property type="entry name" value="Chloramphenicol acetyltransferase-like domain"/>
    <property type="match status" value="2"/>
</dbReference>
<dbReference type="Pfam" id="PF00975">
    <property type="entry name" value="Thioesterase"/>
    <property type="match status" value="1"/>
</dbReference>
<dbReference type="InterPro" id="IPR029058">
    <property type="entry name" value="AB_hydrolase_fold"/>
</dbReference>
<protein>
    <submittedName>
        <fullName evidence="9">Acyl transferase domain-containing protein/thioesterase domain-containing protein/acyl carrier protein</fullName>
    </submittedName>
</protein>
<dbReference type="InterPro" id="IPR014030">
    <property type="entry name" value="Ketoacyl_synth_N"/>
</dbReference>
<dbReference type="GO" id="GO:0004312">
    <property type="term" value="F:fatty acid synthase activity"/>
    <property type="evidence" value="ECO:0007669"/>
    <property type="project" value="TreeGrafter"/>
</dbReference>
<evidence type="ECO:0000313" key="10">
    <source>
        <dbReference type="Proteomes" id="UP000551501"/>
    </source>
</evidence>
<dbReference type="PROSITE" id="PS52004">
    <property type="entry name" value="KS3_2"/>
    <property type="match status" value="1"/>
</dbReference>
<dbReference type="GO" id="GO:0004315">
    <property type="term" value="F:3-oxoacyl-[acyl-carrier-protein] synthase activity"/>
    <property type="evidence" value="ECO:0007669"/>
    <property type="project" value="InterPro"/>
</dbReference>
<dbReference type="EMBL" id="JACIFP010000001">
    <property type="protein sequence ID" value="MBB4136294.1"/>
    <property type="molecule type" value="Genomic_DNA"/>
</dbReference>
<dbReference type="InterPro" id="IPR023213">
    <property type="entry name" value="CAT-like_dom_sf"/>
</dbReference>
<evidence type="ECO:0000259" key="8">
    <source>
        <dbReference type="PROSITE" id="PS52004"/>
    </source>
</evidence>
<evidence type="ECO:0000256" key="5">
    <source>
        <dbReference type="ARBA" id="ARBA00023268"/>
    </source>
</evidence>
<dbReference type="PANTHER" id="PTHR43775:SF37">
    <property type="entry name" value="SI:DKEY-61P9.11"/>
    <property type="match status" value="1"/>
</dbReference>
<dbReference type="Gene3D" id="3.40.47.10">
    <property type="match status" value="1"/>
</dbReference>
<feature type="domain" description="Carrier" evidence="7">
    <location>
        <begin position="1357"/>
        <end position="1432"/>
    </location>
</feature>
<dbReference type="GO" id="GO:0031177">
    <property type="term" value="F:phosphopantetheine binding"/>
    <property type="evidence" value="ECO:0007669"/>
    <property type="project" value="InterPro"/>
</dbReference>
<comment type="caution">
    <text evidence="9">The sequence shown here is derived from an EMBL/GenBank/DDBJ whole genome shotgun (WGS) entry which is preliminary data.</text>
</comment>
<dbReference type="SMART" id="SM00823">
    <property type="entry name" value="PKS_PP"/>
    <property type="match status" value="3"/>
</dbReference>
<evidence type="ECO:0000313" key="9">
    <source>
        <dbReference type="EMBL" id="MBB4136294.1"/>
    </source>
</evidence>
<gene>
    <name evidence="9" type="ORF">BKA16_002846</name>
</gene>
<keyword evidence="5" id="KW-0511">Multifunctional enzyme</keyword>
<keyword evidence="4 9" id="KW-0808">Transferase</keyword>
<dbReference type="InterPro" id="IPR020841">
    <property type="entry name" value="PKS_Beta-ketoAc_synthase_dom"/>
</dbReference>
<dbReference type="InterPro" id="IPR016039">
    <property type="entry name" value="Thiolase-like"/>
</dbReference>
<dbReference type="InterPro" id="IPR050091">
    <property type="entry name" value="PKS_NRPS_Biosynth_Enz"/>
</dbReference>
<dbReference type="InterPro" id="IPR016035">
    <property type="entry name" value="Acyl_Trfase/lysoPLipase"/>
</dbReference>
<dbReference type="Pfam" id="PF00698">
    <property type="entry name" value="Acyl_transf_1"/>
    <property type="match status" value="1"/>
</dbReference>
<dbReference type="GO" id="GO:0006633">
    <property type="term" value="P:fatty acid biosynthetic process"/>
    <property type="evidence" value="ECO:0007669"/>
    <property type="project" value="InterPro"/>
</dbReference>
<dbReference type="InterPro" id="IPR032821">
    <property type="entry name" value="PKS_assoc"/>
</dbReference>
<dbReference type="PANTHER" id="PTHR43775">
    <property type="entry name" value="FATTY ACID SYNTHASE"/>
    <property type="match status" value="1"/>
</dbReference>
<dbReference type="Gene3D" id="3.40.366.10">
    <property type="entry name" value="Malonyl-Coenzyme A Acyl Carrier Protein, domain 2"/>
    <property type="match status" value="1"/>
</dbReference>
<dbReference type="Gene3D" id="3.30.70.3290">
    <property type="match status" value="1"/>
</dbReference>
<dbReference type="SMART" id="SM00825">
    <property type="entry name" value="PKS_KS"/>
    <property type="match status" value="1"/>
</dbReference>
<comment type="cofactor">
    <cofactor evidence="1">
        <name>pantetheine 4'-phosphate</name>
        <dbReference type="ChEBI" id="CHEBI:47942"/>
    </cofactor>
</comment>
<accession>A0A840F102</accession>
<dbReference type="PROSITE" id="PS50075">
    <property type="entry name" value="CARRIER"/>
    <property type="match status" value="3"/>
</dbReference>
<dbReference type="InterPro" id="IPR036736">
    <property type="entry name" value="ACP-like_sf"/>
</dbReference>
<dbReference type="RefSeq" id="WP_183371262.1">
    <property type="nucleotide sequence ID" value="NZ_BAABHL010000016.1"/>
</dbReference>
<dbReference type="Pfam" id="PF02801">
    <property type="entry name" value="Ketoacyl-synt_C"/>
    <property type="match status" value="1"/>
</dbReference>
<feature type="domain" description="Carrier" evidence="7">
    <location>
        <begin position="2424"/>
        <end position="2499"/>
    </location>
</feature>
<dbReference type="SUPFAM" id="SSF55048">
    <property type="entry name" value="Probable ACP-binding domain of malonyl-CoA ACP transacylase"/>
    <property type="match status" value="1"/>
</dbReference>
<dbReference type="SUPFAM" id="SSF52151">
    <property type="entry name" value="FabD/lysophospholipase-like"/>
    <property type="match status" value="1"/>
</dbReference>
<dbReference type="SUPFAM" id="SSF53901">
    <property type="entry name" value="Thiolase-like"/>
    <property type="match status" value="1"/>
</dbReference>
<feature type="region of interest" description="Disordered" evidence="6">
    <location>
        <begin position="1428"/>
        <end position="1457"/>
    </location>
</feature>
<keyword evidence="2" id="KW-0596">Phosphopantetheine</keyword>
<dbReference type="SMART" id="SM00822">
    <property type="entry name" value="PKS_KR"/>
    <property type="match status" value="1"/>
</dbReference>
<dbReference type="Pfam" id="PF08659">
    <property type="entry name" value="KR"/>
    <property type="match status" value="1"/>
</dbReference>
<dbReference type="Pfam" id="PF00550">
    <property type="entry name" value="PP-binding"/>
    <property type="match status" value="3"/>
</dbReference>
<sequence length="2803" mass="294616">MSDAIAVIGIAARFPGAPTADDLWDLILDGREGLVRYDDDALARTVARRLRAHPEYVPVGSDLGDIEEFDADAFGMGAHEAAHLDPAHRLFLEQAWLALDAAGYGHGVGVDHVGVYAGTSQNGYLHTNLAHRFDPLGGEDPVSALTCSIGNAPDYLAMGTAYRLGLRGPAVTVQTACSTSLVAVHHAVSALLTGEADLALAGGSTVHVPRGQGYLHVPDGPFSRDGHTRSYGAGATGAVFTQGAGVVVLKRLDDAITDGDRIHAVVRGSAVNNDGLDKAGFTAPSVIGQARVIAEAHAVAGVLPADIGLIEGHGTGTVLGDPIEVRALSSVFGPTDTPWCALGSIKSNIGHTEAAAGVAGLIKAVLAVESGVVPATVHAEEPNPGLGLNGSAFVLAAGDEQWANPSAPRLAGVSSFGFGGTNAHVVIEQPPRAEPVDRDRADRPQIITVTAASARSASAHADRIVESLSANDVRDVAFTLAHGRAGLAYRTAAVVDPHGVEITDRIAPGKALDGPPAVVFAFPGGGSQYTGMLAETYRTDPDSRRLIDRLATEFAALTGHDLRAVCAPAECGLTADDGVRPVQGLPALFVASLVVSRRLAALGVRPDALVGHSLGEYVAAVESGALGLSDAVRVVAARAVALEDVAPGSMLRVRRGADDVDDLLADHPDLEVAALDAPRSTLLSGPAAAVAAAADRLGDEATVIRVAAAGHSRLVDPACGAVRSAATGLAVAEPTTATFSTATGRLLTGDDVADPEHWVRHMRRTVRFSEALTAAVDHVGAARPVVVVTVGPGASTAAATRAHGFSRVHATLTSLTSDGESSPLRCAAELSVLGVDLPTPRGRRTRLPDYPFDRRRHWIEAADSPDAADRVRWFIDRWTPIPAPAVVADAPTAVRVIGGGALATTITSTLAESGRSLDADSAVLVWPVEADTDAGQLVRAAREVTDRGERPLIVPVSVGAEIVAPDDEGDPSRCAARGYARVLMQEVPGAAVCAVDLESLDAIPDALAGIVDHRDDASGWTETAVRSGHRYVRTVDQTASIRSASIRSASSRSARSRPATVGHDAVLIIGGLGRLGAAIGARLADDGVTVVCTTRGPVEERRARAAANHRSGRVDVVRLDPTDATGLADLLRRLGADHARIAVVVAAGVVGAEAFEELGSDDHGDRSDLDDGKVVATGALMAAVDALPVGDRPRTVAVMSSLASLIGGYGLGRYAAVNRVVDATVAARARRDATTRWLSIQWDGWNTLDTWEPREVSADAFTRRLLADALDPDDAVAALIGALAATGVAAPRGVMAVTGRDLPALYRAGTEETPSPTGSGARSEINGTEINGPAMNGPAMNGPAMNGPAMNGPAMNGAAVNGAGGLADLWAQILDCDTVGPDADFFELGGHSLLATRLLAAVADRYGVTLRLRDLLAEPRLDQMAARIASSEPDPADDRSPIRSADVPTGTSTGGSSFGLTRVQHAYLAGRTETFGTASAACHSYLEFDCGDIDLNRFDAAFNRVLDRHPMLRTVIRGGRHRGITLPPGGFHTTTTDARGQDPEKAAQSWRAGLVTRTASADRWPLVSPHALLTATGTRIGWSIDVLVCDASSFALLYDELGIAYRGEDLGPAPSTTFADVVGELEERTGTEAYRLSREYWRTRTAELPGPPVVWHDRQDDDRQDDDRGFDRAALTLTASERAALQRWARASTESAAVAALYARMLARWSGQTHFSIVTTSFDDRPAGVVGDFTELTVLETRVTDDADGDLRALTTQLFDDLDHRGYSAVDVLADRSRIDGERFVLPVVFTSTLGSGVGATLDWAGPMVFGRSQTPQVYLDHQVYEFGGELILQWDFLTSRIDRADLDAAVDGLRADLADLVAGGETIRDADRLATVCGAVADVLGVEIADVDPDTGFVAAGGDSVTAVRLVGALRRELGVTVSVGAVVDDATPRELAAVETDAPWGVGGVDLVRADPTDPMMDLLPLQQAYWVGQSGAWDISYQSAHFYVDFSDRDADPDRLRQAVARLIAHQPMLRAEVTPDGRQRILDVDDPRLATTPVEIVDLRDAGADAGARAVAATRVEWERTGPDPQTWPAFDVRAHLLPDGGARIHVRCSLVFVDGWSFYLFFAELLAFHDDPNTVLPTPDIGFADYVATVTAFRHSDAWRADLAWWRERLTDLPSAPALPRSLGDTDGESDAMVRRSLRLDADTTAALRARCAANSVTTTAVVGAAYARALAEWAGQGRFLLTMLFFNRLPVHEDIDRVLGPFASSTLVDVRADHDDLGAVVRGFGESIGTVLDHGLVSGVELNREIASRTGRRSVPAPVVFTSTLGFADTARDAAVSRIDPTDVYERVRTPQVLIDCQASEENGSFVCNLDAAGGVFAADDLDGLLARIGEILETVVTDDDAFDTPLPPLPEPDPDRRTATVDVAEASRPVEATSTVEIPRTVRSAWERATGRRPSDPGEDFFAAGGDSLGMIRMLRAVADAAGVDVEPASFLADPTPSRLASLVPPTAAPVGGRPRIDSSALVPLTDGRRTPLYLIHPSGGDVLCYVALARAVRDRPVVAVCDPALIGDDRANELTSIQLLAAAYADAIARHAGTGDVVVGGWSMGGTLAHEVAAILAADPAFDAVTPVGVVMIDSTVPDRIRALPGAERREQAAAATLRYLGSLEAFLDVDLRSSDPATAAALTDAGPAGHGDVVSALLARADLSTVDVERKLAVFHRHLEGLGEHTARRFYDAPVLLVRALERAPRNSGIGMGVDDAVDLPDLGWRDRTGDLRRRDVAAHHYSLLDAPAVDAVADLVDGFLDEVAEGGRR</sequence>
<dbReference type="InterPro" id="IPR020806">
    <property type="entry name" value="PKS_PP-bd"/>
</dbReference>
<keyword evidence="3" id="KW-0597">Phosphoprotein</keyword>
<dbReference type="InterPro" id="IPR018201">
    <property type="entry name" value="Ketoacyl_synth_AS"/>
</dbReference>
<dbReference type="InterPro" id="IPR014031">
    <property type="entry name" value="Ketoacyl_synth_C"/>
</dbReference>
<dbReference type="SMART" id="SM01294">
    <property type="entry name" value="PKS_PP_betabranch"/>
    <property type="match status" value="1"/>
</dbReference>
<dbReference type="Gene3D" id="1.10.1200.10">
    <property type="entry name" value="ACP-like"/>
    <property type="match status" value="2"/>
</dbReference>
<feature type="domain" description="Ketosynthase family 3 (KS3)" evidence="8">
    <location>
        <begin position="2"/>
        <end position="429"/>
    </location>
</feature>
<feature type="domain" description="Carrier" evidence="7">
    <location>
        <begin position="1871"/>
        <end position="1945"/>
    </location>
</feature>
<organism evidence="9 10">
    <name type="scientific">Gordonia humi</name>
    <dbReference type="NCBI Taxonomy" id="686429"/>
    <lineage>
        <taxon>Bacteria</taxon>
        <taxon>Bacillati</taxon>
        <taxon>Actinomycetota</taxon>
        <taxon>Actinomycetes</taxon>
        <taxon>Mycobacteriales</taxon>
        <taxon>Gordoniaceae</taxon>
        <taxon>Gordonia</taxon>
    </lineage>
</organism>
<dbReference type="SUPFAM" id="SSF47336">
    <property type="entry name" value="ACP-like"/>
    <property type="match status" value="3"/>
</dbReference>
<dbReference type="InterPro" id="IPR016036">
    <property type="entry name" value="Malonyl_transacylase_ACP-bd"/>
</dbReference>
<evidence type="ECO:0000256" key="6">
    <source>
        <dbReference type="SAM" id="MobiDB-lite"/>
    </source>
</evidence>
<dbReference type="SMART" id="SM00827">
    <property type="entry name" value="PKS_AT"/>
    <property type="match status" value="1"/>
</dbReference>
<dbReference type="SUPFAM" id="SSF51735">
    <property type="entry name" value="NAD(P)-binding Rossmann-fold domains"/>
    <property type="match status" value="2"/>
</dbReference>
<evidence type="ECO:0000256" key="3">
    <source>
        <dbReference type="ARBA" id="ARBA00022553"/>
    </source>
</evidence>
<dbReference type="SMART" id="SM00824">
    <property type="entry name" value="PKS_TE"/>
    <property type="match status" value="1"/>
</dbReference>
<dbReference type="InterPro" id="IPR009081">
    <property type="entry name" value="PP-bd_ACP"/>
</dbReference>
<dbReference type="SUPFAM" id="SSF52777">
    <property type="entry name" value="CoA-dependent acyltransferases"/>
    <property type="match status" value="4"/>
</dbReference>
<dbReference type="Pfam" id="PF00668">
    <property type="entry name" value="Condensation"/>
    <property type="match status" value="2"/>
</dbReference>
<proteinExistence type="predicted"/>
<dbReference type="InterPro" id="IPR057326">
    <property type="entry name" value="KR_dom"/>
</dbReference>
<dbReference type="InterPro" id="IPR006162">
    <property type="entry name" value="Ppantetheine_attach_site"/>
</dbReference>
<dbReference type="Pfam" id="PF16197">
    <property type="entry name" value="KAsynt_C_assoc"/>
    <property type="match status" value="1"/>
</dbReference>
<evidence type="ECO:0000259" key="7">
    <source>
        <dbReference type="PROSITE" id="PS50075"/>
    </source>
</evidence>
<dbReference type="PROSITE" id="PS00606">
    <property type="entry name" value="KS3_1"/>
    <property type="match status" value="1"/>
</dbReference>
<dbReference type="Gene3D" id="3.30.559.30">
    <property type="entry name" value="Nonribosomal peptide synthetase, condensation domain"/>
    <property type="match status" value="2"/>
</dbReference>
<evidence type="ECO:0000256" key="4">
    <source>
        <dbReference type="ARBA" id="ARBA00022679"/>
    </source>
</evidence>
<reference evidence="9 10" key="1">
    <citation type="submission" date="2020-08" db="EMBL/GenBank/DDBJ databases">
        <title>Sequencing the genomes of 1000 actinobacteria strains.</title>
        <authorList>
            <person name="Klenk H.-P."/>
        </authorList>
    </citation>
    <scope>NUCLEOTIDE SEQUENCE [LARGE SCALE GENOMIC DNA]</scope>
    <source>
        <strain evidence="9 10">DSM 45298</strain>
    </source>
</reference>
<dbReference type="InterPro" id="IPR020802">
    <property type="entry name" value="TesA-like"/>
</dbReference>
<evidence type="ECO:0000256" key="1">
    <source>
        <dbReference type="ARBA" id="ARBA00001957"/>
    </source>
</evidence>
<keyword evidence="10" id="KW-1185">Reference proteome</keyword>
<dbReference type="Pfam" id="PF00109">
    <property type="entry name" value="ketoacyl-synt"/>
    <property type="match status" value="1"/>
</dbReference>
<dbReference type="Gene3D" id="3.40.50.720">
    <property type="entry name" value="NAD(P)-binding Rossmann-like Domain"/>
    <property type="match status" value="1"/>
</dbReference>
<dbReference type="InterPro" id="IPR013968">
    <property type="entry name" value="PKS_KR"/>
</dbReference>
<feature type="region of interest" description="Disordered" evidence="6">
    <location>
        <begin position="1523"/>
        <end position="1542"/>
    </location>
</feature>
<dbReference type="InterPro" id="IPR036291">
    <property type="entry name" value="NAD(P)-bd_dom_sf"/>
</dbReference>
<name>A0A840F102_9ACTN</name>
<evidence type="ECO:0000256" key="2">
    <source>
        <dbReference type="ARBA" id="ARBA00022450"/>
    </source>
</evidence>
<dbReference type="CDD" id="cd00833">
    <property type="entry name" value="PKS"/>
    <property type="match status" value="1"/>
</dbReference>
<dbReference type="InterPro" id="IPR001031">
    <property type="entry name" value="Thioesterase"/>
</dbReference>
<dbReference type="Proteomes" id="UP000551501">
    <property type="component" value="Unassembled WGS sequence"/>
</dbReference>
<dbReference type="InterPro" id="IPR001227">
    <property type="entry name" value="Ac_transferase_dom_sf"/>
</dbReference>
<dbReference type="InterPro" id="IPR014043">
    <property type="entry name" value="Acyl_transferase_dom"/>
</dbReference>
<dbReference type="InterPro" id="IPR001242">
    <property type="entry name" value="Condensation_dom"/>
</dbReference>